<dbReference type="SFLD" id="SFLDG01123">
    <property type="entry name" value="methyltransferase_(Class_B)"/>
    <property type="match status" value="1"/>
</dbReference>
<keyword evidence="3" id="KW-0808">Transferase</keyword>
<accession>A0ABW3M4K7</accession>
<gene>
    <name evidence="9" type="ORF">ACFQ1S_02395</name>
</gene>
<dbReference type="EMBL" id="JBHTIS010000068">
    <property type="protein sequence ID" value="MFD1044519.1"/>
    <property type="molecule type" value="Genomic_DNA"/>
</dbReference>
<evidence type="ECO:0000256" key="1">
    <source>
        <dbReference type="ARBA" id="ARBA00001966"/>
    </source>
</evidence>
<dbReference type="Proteomes" id="UP001597045">
    <property type="component" value="Unassembled WGS sequence"/>
</dbReference>
<evidence type="ECO:0000259" key="8">
    <source>
        <dbReference type="PROSITE" id="PS51918"/>
    </source>
</evidence>
<evidence type="ECO:0000313" key="10">
    <source>
        <dbReference type="Proteomes" id="UP001597045"/>
    </source>
</evidence>
<keyword evidence="5" id="KW-0479">Metal-binding</keyword>
<dbReference type="PANTHER" id="PTHR43409">
    <property type="entry name" value="ANAEROBIC MAGNESIUM-PROTOPORPHYRIN IX MONOMETHYL ESTER CYCLASE-RELATED"/>
    <property type="match status" value="1"/>
</dbReference>
<dbReference type="SFLD" id="SFLDS00029">
    <property type="entry name" value="Radical_SAM"/>
    <property type="match status" value="1"/>
</dbReference>
<comment type="caution">
    <text evidence="9">The sequence shown here is derived from an EMBL/GenBank/DDBJ whole genome shotgun (WGS) entry which is preliminary data.</text>
</comment>
<evidence type="ECO:0000256" key="6">
    <source>
        <dbReference type="ARBA" id="ARBA00023004"/>
    </source>
</evidence>
<dbReference type="InterPro" id="IPR051198">
    <property type="entry name" value="BchE-like"/>
</dbReference>
<dbReference type="InterPro" id="IPR007197">
    <property type="entry name" value="rSAM"/>
</dbReference>
<sequence length="470" mass="52589">MRMNHQLSLVWIDTLCEYPIYGEIANTPLYNSSHDVSLPLAAVYLSTFLSRHRPDITFKYHPRRLYEADGVPRPLAELVHDGDVVLTSCSTADSLDAQRILSAAKEAGKITVIGGIYPRFCHTTIVDWGTADYICTGEGEMALLAIVDQITGRSELRSIAGVATSHVPRPASAKLIDLSALPDPDYEGFPLKSFATYMNSAYILATRGCPAPCHFCTSARLYGYSYRMRPVASVVREVNDLYERGFRKITLADDTVLVDHSWATELFTELSNHNPGVRLKIRARADELTAEMIRIMVDAGVEVVQFGVESIQLSTRLSMHKRLEQESIQRAFDLVLSTDSLCANPLYMLAYPGETWEDLDANCAYIKERGADRRVITYISFTTPYPGTGFSRTIRRSGGGVVLTKDLKYYTNKFPVFIPASLLTMSVDQALNDLVARFNDVAECVNQSFPTQRRVPQEFFDEIKIHHVDA</sequence>
<evidence type="ECO:0000256" key="2">
    <source>
        <dbReference type="ARBA" id="ARBA00022603"/>
    </source>
</evidence>
<dbReference type="InterPro" id="IPR034466">
    <property type="entry name" value="Methyltransferase_Class_B"/>
</dbReference>
<dbReference type="InterPro" id="IPR006638">
    <property type="entry name" value="Elp3/MiaA/NifB-like_rSAM"/>
</dbReference>
<dbReference type="SFLD" id="SFLDG01082">
    <property type="entry name" value="B12-binding_domain_containing"/>
    <property type="match status" value="1"/>
</dbReference>
<proteinExistence type="predicted"/>
<name>A0ABW3M4K7_9PSEU</name>
<keyword evidence="4" id="KW-0949">S-adenosyl-L-methionine</keyword>
<keyword evidence="10" id="KW-1185">Reference proteome</keyword>
<dbReference type="Gene3D" id="3.40.50.280">
    <property type="entry name" value="Cobalamin-binding domain"/>
    <property type="match status" value="1"/>
</dbReference>
<protein>
    <submittedName>
        <fullName evidence="9">B12-binding domain-containing radical SAM protein</fullName>
    </submittedName>
</protein>
<dbReference type="SMART" id="SM00729">
    <property type="entry name" value="Elp3"/>
    <property type="match status" value="1"/>
</dbReference>
<dbReference type="Pfam" id="PF04055">
    <property type="entry name" value="Radical_SAM"/>
    <property type="match status" value="1"/>
</dbReference>
<dbReference type="SUPFAM" id="SSF102114">
    <property type="entry name" value="Radical SAM enzymes"/>
    <property type="match status" value="1"/>
</dbReference>
<evidence type="ECO:0000256" key="4">
    <source>
        <dbReference type="ARBA" id="ARBA00022691"/>
    </source>
</evidence>
<dbReference type="InterPro" id="IPR023404">
    <property type="entry name" value="rSAM_horseshoe"/>
</dbReference>
<dbReference type="PROSITE" id="PS51918">
    <property type="entry name" value="RADICAL_SAM"/>
    <property type="match status" value="1"/>
</dbReference>
<keyword evidence="7" id="KW-0411">Iron-sulfur</keyword>
<keyword evidence="2" id="KW-0489">Methyltransferase</keyword>
<dbReference type="CDD" id="cd01335">
    <property type="entry name" value="Radical_SAM"/>
    <property type="match status" value="1"/>
</dbReference>
<comment type="cofactor">
    <cofactor evidence="1">
        <name>[4Fe-4S] cluster</name>
        <dbReference type="ChEBI" id="CHEBI:49883"/>
    </cofactor>
</comment>
<evidence type="ECO:0000256" key="3">
    <source>
        <dbReference type="ARBA" id="ARBA00022679"/>
    </source>
</evidence>
<dbReference type="Gene3D" id="3.80.30.20">
    <property type="entry name" value="tm_1862 like domain"/>
    <property type="match status" value="1"/>
</dbReference>
<dbReference type="InterPro" id="IPR058240">
    <property type="entry name" value="rSAM_sf"/>
</dbReference>
<dbReference type="PANTHER" id="PTHR43409:SF7">
    <property type="entry name" value="BLL1977 PROTEIN"/>
    <property type="match status" value="1"/>
</dbReference>
<feature type="domain" description="Radical SAM core" evidence="8">
    <location>
        <begin position="195"/>
        <end position="420"/>
    </location>
</feature>
<keyword evidence="6" id="KW-0408">Iron</keyword>
<reference evidence="10" key="1">
    <citation type="journal article" date="2019" name="Int. J. Syst. Evol. Microbiol.">
        <title>The Global Catalogue of Microorganisms (GCM) 10K type strain sequencing project: providing services to taxonomists for standard genome sequencing and annotation.</title>
        <authorList>
            <consortium name="The Broad Institute Genomics Platform"/>
            <consortium name="The Broad Institute Genome Sequencing Center for Infectious Disease"/>
            <person name="Wu L."/>
            <person name="Ma J."/>
        </authorList>
    </citation>
    <scope>NUCLEOTIDE SEQUENCE [LARGE SCALE GENOMIC DNA]</scope>
    <source>
        <strain evidence="10">JCM 31486</strain>
    </source>
</reference>
<evidence type="ECO:0000256" key="7">
    <source>
        <dbReference type="ARBA" id="ARBA00023014"/>
    </source>
</evidence>
<organism evidence="9 10">
    <name type="scientific">Kibdelosporangium lantanae</name>
    <dbReference type="NCBI Taxonomy" id="1497396"/>
    <lineage>
        <taxon>Bacteria</taxon>
        <taxon>Bacillati</taxon>
        <taxon>Actinomycetota</taxon>
        <taxon>Actinomycetes</taxon>
        <taxon>Pseudonocardiales</taxon>
        <taxon>Pseudonocardiaceae</taxon>
        <taxon>Kibdelosporangium</taxon>
    </lineage>
</organism>
<evidence type="ECO:0000313" key="9">
    <source>
        <dbReference type="EMBL" id="MFD1044519.1"/>
    </source>
</evidence>
<evidence type="ECO:0000256" key="5">
    <source>
        <dbReference type="ARBA" id="ARBA00022723"/>
    </source>
</evidence>